<proteinExistence type="predicted"/>
<sequence length="323" mass="37430">MMQQAQIHMEESLRLDHLLLRLQDRIRNTDIRIRSCMQDAVRLALRLKWKWGGHMSRMDCSRWTYASTMWDPRVGKRSRRRPRRRWPECSGERLERSGREQRGTRRLEEITNTMISYKLVQVLQNSIKSTGMSPKDQRGIHHNHHNKKPDVVFESVLNHIKSFKGRKRQYGVQRAQQFQALKALHDRPNIEESPTIQSLCLGASCVFILRICKTVRAMPRAVLPCSCGAQFVTVCVMQCSIIRVISTFTILSIPAVHELTLYISRDENATHEHIVARNDSCAFPLGFYLPQPPPSHSLESNSVPFVFVSDLRVAYRRNSLSNT</sequence>
<evidence type="ECO:0000256" key="1">
    <source>
        <dbReference type="SAM" id="MobiDB-lite"/>
    </source>
</evidence>
<gene>
    <name evidence="2" type="ORF">ANN_01307</name>
</gene>
<name>A0ABQ8TUU6_PERAM</name>
<protein>
    <submittedName>
        <fullName evidence="2">Uncharacterized protein</fullName>
    </submittedName>
</protein>
<dbReference type="Proteomes" id="UP001148838">
    <property type="component" value="Unassembled WGS sequence"/>
</dbReference>
<keyword evidence="3" id="KW-1185">Reference proteome</keyword>
<comment type="caution">
    <text evidence="2">The sequence shown here is derived from an EMBL/GenBank/DDBJ whole genome shotgun (WGS) entry which is preliminary data.</text>
</comment>
<reference evidence="2 3" key="1">
    <citation type="journal article" date="2022" name="Allergy">
        <title>Genome assembly and annotation of Periplaneta americana reveal a comprehensive cockroach allergen profile.</title>
        <authorList>
            <person name="Wang L."/>
            <person name="Xiong Q."/>
            <person name="Saelim N."/>
            <person name="Wang L."/>
            <person name="Nong W."/>
            <person name="Wan A.T."/>
            <person name="Shi M."/>
            <person name="Liu X."/>
            <person name="Cao Q."/>
            <person name="Hui J.H.L."/>
            <person name="Sookrung N."/>
            <person name="Leung T.F."/>
            <person name="Tungtrongchitr A."/>
            <person name="Tsui S.K.W."/>
        </authorList>
    </citation>
    <scope>NUCLEOTIDE SEQUENCE [LARGE SCALE GENOMIC DNA]</scope>
    <source>
        <strain evidence="2">PWHHKU_190912</strain>
    </source>
</reference>
<accession>A0ABQ8TUU6</accession>
<dbReference type="EMBL" id="JAJSOF020000003">
    <property type="protein sequence ID" value="KAJ4449901.1"/>
    <property type="molecule type" value="Genomic_DNA"/>
</dbReference>
<feature type="region of interest" description="Disordered" evidence="1">
    <location>
        <begin position="76"/>
        <end position="103"/>
    </location>
</feature>
<organism evidence="2 3">
    <name type="scientific">Periplaneta americana</name>
    <name type="common">American cockroach</name>
    <name type="synonym">Blatta americana</name>
    <dbReference type="NCBI Taxonomy" id="6978"/>
    <lineage>
        <taxon>Eukaryota</taxon>
        <taxon>Metazoa</taxon>
        <taxon>Ecdysozoa</taxon>
        <taxon>Arthropoda</taxon>
        <taxon>Hexapoda</taxon>
        <taxon>Insecta</taxon>
        <taxon>Pterygota</taxon>
        <taxon>Neoptera</taxon>
        <taxon>Polyneoptera</taxon>
        <taxon>Dictyoptera</taxon>
        <taxon>Blattodea</taxon>
        <taxon>Blattoidea</taxon>
        <taxon>Blattidae</taxon>
        <taxon>Blattinae</taxon>
        <taxon>Periplaneta</taxon>
    </lineage>
</organism>
<evidence type="ECO:0000313" key="2">
    <source>
        <dbReference type="EMBL" id="KAJ4449901.1"/>
    </source>
</evidence>
<feature type="compositionally biased region" description="Basic and acidic residues" evidence="1">
    <location>
        <begin position="85"/>
        <end position="103"/>
    </location>
</feature>
<evidence type="ECO:0000313" key="3">
    <source>
        <dbReference type="Proteomes" id="UP001148838"/>
    </source>
</evidence>